<evidence type="ECO:0000256" key="1">
    <source>
        <dbReference type="SAM" id="MobiDB-lite"/>
    </source>
</evidence>
<organism evidence="2">
    <name type="scientific">marine metagenome</name>
    <dbReference type="NCBI Taxonomy" id="408172"/>
    <lineage>
        <taxon>unclassified sequences</taxon>
        <taxon>metagenomes</taxon>
        <taxon>ecological metagenomes</taxon>
    </lineage>
</organism>
<reference evidence="2" key="1">
    <citation type="submission" date="2018-05" db="EMBL/GenBank/DDBJ databases">
        <authorList>
            <person name="Lanie J.A."/>
            <person name="Ng W.-L."/>
            <person name="Kazmierczak K.M."/>
            <person name="Andrzejewski T.M."/>
            <person name="Davidsen T.M."/>
            <person name="Wayne K.J."/>
            <person name="Tettelin H."/>
            <person name="Glass J.I."/>
            <person name="Rusch D."/>
            <person name="Podicherti R."/>
            <person name="Tsui H.-C.T."/>
            <person name="Winkler M.E."/>
        </authorList>
    </citation>
    <scope>NUCLEOTIDE SEQUENCE</scope>
</reference>
<evidence type="ECO:0000313" key="2">
    <source>
        <dbReference type="EMBL" id="SVD56620.1"/>
    </source>
</evidence>
<feature type="non-terminal residue" evidence="2">
    <location>
        <position position="1"/>
    </location>
</feature>
<feature type="region of interest" description="Disordered" evidence="1">
    <location>
        <begin position="27"/>
        <end position="48"/>
    </location>
</feature>
<name>A0A382WDL4_9ZZZZ</name>
<proteinExistence type="predicted"/>
<accession>A0A382WDL4</accession>
<feature type="compositionally biased region" description="Basic and acidic residues" evidence="1">
    <location>
        <begin position="27"/>
        <end position="38"/>
    </location>
</feature>
<feature type="region of interest" description="Disordered" evidence="1">
    <location>
        <begin position="159"/>
        <end position="201"/>
    </location>
</feature>
<sequence length="201" mass="22897">ARRDLIREGLLDLMPREREAEIFRRLSEREKGVEDDHPSPAGPSRLPELDNFVESFLSLDERIGMSLVDVDPSPAGPSRVDINIRAEGESLIEQAVGLEGKLEVIRSLVGKNDQEARLELACGLRDPSVRAPLKDAMERIGWRSFLPLLEDVSGVFSRRGDDWPSEFSDWMEEKKREAEQKKRNPNSPHDFRDDDYGIEDT</sequence>
<dbReference type="AlphaFoldDB" id="A0A382WDL4"/>
<protein>
    <submittedName>
        <fullName evidence="2">Uncharacterized protein</fullName>
    </submittedName>
</protein>
<dbReference type="EMBL" id="UINC01158854">
    <property type="protein sequence ID" value="SVD56620.1"/>
    <property type="molecule type" value="Genomic_DNA"/>
</dbReference>
<gene>
    <name evidence="2" type="ORF">METZ01_LOCUS409474</name>
</gene>
<feature type="compositionally biased region" description="Basic and acidic residues" evidence="1">
    <location>
        <begin position="171"/>
        <end position="182"/>
    </location>
</feature>